<evidence type="ECO:0000313" key="2">
    <source>
        <dbReference type="EMBL" id="QOV89396.1"/>
    </source>
</evidence>
<dbReference type="InterPro" id="IPR036452">
    <property type="entry name" value="Ribo_hydro-like"/>
</dbReference>
<dbReference type="SUPFAM" id="SSF53590">
    <property type="entry name" value="Nucleoside hydrolase"/>
    <property type="match status" value="1"/>
</dbReference>
<dbReference type="AlphaFoldDB" id="A0A7M2WVB0"/>
<dbReference type="PANTHER" id="PTHR43264:SF1">
    <property type="entry name" value="INOSINE_URIDINE-PREFERRING NUCLEOSIDE HYDROLASE DOMAIN-CONTAINING PROTEIN"/>
    <property type="match status" value="1"/>
</dbReference>
<keyword evidence="2" id="KW-0378">Hydrolase</keyword>
<dbReference type="Proteomes" id="UP000593765">
    <property type="component" value="Chromosome"/>
</dbReference>
<gene>
    <name evidence="2" type="ORF">IPV69_24880</name>
</gene>
<dbReference type="KEGG" id="hbs:IPV69_24880"/>
<dbReference type="RefSeq" id="WP_206292434.1">
    <property type="nucleotide sequence ID" value="NZ_CP063458.1"/>
</dbReference>
<keyword evidence="3" id="KW-1185">Reference proteome</keyword>
<feature type="signal peptide" evidence="1">
    <location>
        <begin position="1"/>
        <end position="24"/>
    </location>
</feature>
<dbReference type="EMBL" id="CP063458">
    <property type="protein sequence ID" value="QOV89396.1"/>
    <property type="molecule type" value="Genomic_DNA"/>
</dbReference>
<proteinExistence type="predicted"/>
<evidence type="ECO:0000256" key="1">
    <source>
        <dbReference type="SAM" id="SignalP"/>
    </source>
</evidence>
<reference evidence="2 3" key="1">
    <citation type="submission" date="2020-10" db="EMBL/GenBank/DDBJ databases">
        <title>Wide distribution of Phycisphaera-like planctomycetes from WD2101 soil group in peatlands and genome analysis of the first cultivated representative.</title>
        <authorList>
            <person name="Dedysh S.N."/>
            <person name="Beletsky A.V."/>
            <person name="Ivanova A."/>
            <person name="Kulichevskaya I.S."/>
            <person name="Suzina N.E."/>
            <person name="Philippov D.A."/>
            <person name="Rakitin A.L."/>
            <person name="Mardanov A.V."/>
            <person name="Ravin N.V."/>
        </authorList>
    </citation>
    <scope>NUCLEOTIDE SEQUENCE [LARGE SCALE GENOMIC DNA]</scope>
    <source>
        <strain evidence="2 3">M1803</strain>
    </source>
</reference>
<dbReference type="GO" id="GO:0016799">
    <property type="term" value="F:hydrolase activity, hydrolyzing N-glycosyl compounds"/>
    <property type="evidence" value="ECO:0007669"/>
    <property type="project" value="InterPro"/>
</dbReference>
<feature type="chain" id="PRO_5034479783" evidence="1">
    <location>
        <begin position="25"/>
        <end position="349"/>
    </location>
</feature>
<keyword evidence="1" id="KW-0732">Signal</keyword>
<name>A0A7M2WVB0_9BACT</name>
<protein>
    <submittedName>
        <fullName evidence="2">Nucleoside hydrolase</fullName>
    </submittedName>
</protein>
<sequence>MTRGPVRMLILIVCCVPAISTAGAAPATRPAAPAKILFDTDMDSDCDDVGALAMLHALADLGEAEILATVVSAKNPWSAPCVDAINTWYGRPDLPIGRPKQPNAVNSSSKYARQIAEEYQHDLKSGADAPDAVRVYVDVLSKQPERSVVILTVGDLTNIAALLSLPADGDRPSGIDLVKSKVKVWVCMGGNFIGRPAKDDMKLGNNNFSLDAASSLYAITHWPVELTFVGREIGSVPSGLKAGAKLAALPKDHPVRRGYELYFGGAPKDRHIADQTAVLYAVRGLRDYWDIEANGTMDLQPDMTFTWQPGGGKQSYLLKRKPDGKPNDRAIEQAVEQLMMHPRRGPVPQ</sequence>
<dbReference type="PANTHER" id="PTHR43264">
    <property type="match status" value="1"/>
</dbReference>
<evidence type="ECO:0000313" key="3">
    <source>
        <dbReference type="Proteomes" id="UP000593765"/>
    </source>
</evidence>
<organism evidence="2 3">
    <name type="scientific">Humisphaera borealis</name>
    <dbReference type="NCBI Taxonomy" id="2807512"/>
    <lineage>
        <taxon>Bacteria</taxon>
        <taxon>Pseudomonadati</taxon>
        <taxon>Planctomycetota</taxon>
        <taxon>Phycisphaerae</taxon>
        <taxon>Tepidisphaerales</taxon>
        <taxon>Tepidisphaeraceae</taxon>
        <taxon>Humisphaera</taxon>
    </lineage>
</organism>
<accession>A0A7M2WVB0</accession>
<dbReference type="Gene3D" id="3.90.245.10">
    <property type="entry name" value="Ribonucleoside hydrolase-like"/>
    <property type="match status" value="1"/>
</dbReference>